<organism evidence="1 2">
    <name type="scientific">Rhizobium leguminosarum</name>
    <dbReference type="NCBI Taxonomy" id="384"/>
    <lineage>
        <taxon>Bacteria</taxon>
        <taxon>Pseudomonadati</taxon>
        <taxon>Pseudomonadota</taxon>
        <taxon>Alphaproteobacteria</taxon>
        <taxon>Hyphomicrobiales</taxon>
        <taxon>Rhizobiaceae</taxon>
        <taxon>Rhizobium/Agrobacterium group</taxon>
        <taxon>Rhizobium</taxon>
    </lineage>
</organism>
<dbReference type="AlphaFoldDB" id="A0A6P0B536"/>
<proteinExistence type="predicted"/>
<comment type="caution">
    <text evidence="1">The sequence shown here is derived from an EMBL/GenBank/DDBJ whole genome shotgun (WGS) entry which is preliminary data.</text>
</comment>
<name>A0A6P0B536_RHILE</name>
<reference evidence="1 2" key="1">
    <citation type="submission" date="2019-12" db="EMBL/GenBank/DDBJ databases">
        <title>Rhizobium genotypes associated with high levels of biological nitrogen fixation by grain legumes in a temperate-maritime cropping system.</title>
        <authorList>
            <person name="Maluk M."/>
            <person name="Francesc Ferrando Molina F."/>
            <person name="Lopez Del Egido L."/>
            <person name="Lafos M."/>
            <person name="Langarica-Fuentes A."/>
            <person name="Gebre Yohannes G."/>
            <person name="Young M.W."/>
            <person name="Martin P."/>
            <person name="Gantlett R."/>
            <person name="Kenicer G."/>
            <person name="Hawes C."/>
            <person name="Begg G.S."/>
            <person name="Quilliam R.S."/>
            <person name="Squire G.R."/>
            <person name="Poole P.S."/>
            <person name="Young P.W."/>
            <person name="Iannetta P.M."/>
            <person name="James E.K."/>
        </authorList>
    </citation>
    <scope>NUCLEOTIDE SEQUENCE [LARGE SCALE GENOMIC DNA]</scope>
    <source>
        <strain evidence="1 2">JHI1096</strain>
    </source>
</reference>
<protein>
    <submittedName>
        <fullName evidence="1">Uncharacterized protein</fullName>
    </submittedName>
</protein>
<dbReference type="RefSeq" id="WP_155755933.1">
    <property type="nucleotide sequence ID" value="NZ_JAAXDH010000028.1"/>
</dbReference>
<sequence>MQLAFRCTSFRLHGAPAIGSWKRGQALCATFATEATGHQPACPWPLWELVAEGGCHTIPDALQVDKSRKLTADDGKLLGVECCHKPKTVIDQGVIAKAKRVEESYFRMRAPKQKIKSAGFPKADRSEKTATKIMPGYRALFAPSAQLEKMKAADSAPADEQRGNRG</sequence>
<accession>A0A6P0B536</accession>
<evidence type="ECO:0000313" key="2">
    <source>
        <dbReference type="Proteomes" id="UP000471560"/>
    </source>
</evidence>
<dbReference type="Proteomes" id="UP000471560">
    <property type="component" value="Unassembled WGS sequence"/>
</dbReference>
<evidence type="ECO:0000313" key="1">
    <source>
        <dbReference type="EMBL" id="NEI34999.1"/>
    </source>
</evidence>
<gene>
    <name evidence="1" type="ORF">GR204_13520</name>
</gene>
<dbReference type="EMBL" id="WUEZ01000013">
    <property type="protein sequence ID" value="NEI34999.1"/>
    <property type="molecule type" value="Genomic_DNA"/>
</dbReference>